<evidence type="ECO:0000313" key="4">
    <source>
        <dbReference type="Proteomes" id="UP000002931"/>
    </source>
</evidence>
<organism evidence="3 4">
    <name type="scientific">Maritimibacter alkaliphilus HTCC2654</name>
    <dbReference type="NCBI Taxonomy" id="314271"/>
    <lineage>
        <taxon>Bacteria</taxon>
        <taxon>Pseudomonadati</taxon>
        <taxon>Pseudomonadota</taxon>
        <taxon>Alphaproteobacteria</taxon>
        <taxon>Rhodobacterales</taxon>
        <taxon>Roseobacteraceae</taxon>
        <taxon>Maritimibacter</taxon>
    </lineage>
</organism>
<name>A3VKD2_9RHOB</name>
<protein>
    <submittedName>
        <fullName evidence="3">DedA family protein</fullName>
    </submittedName>
</protein>
<dbReference type="InterPro" id="IPR032816">
    <property type="entry name" value="VTT_dom"/>
</dbReference>
<feature type="transmembrane region" description="Helical" evidence="1">
    <location>
        <begin position="133"/>
        <end position="151"/>
    </location>
</feature>
<dbReference type="eggNOG" id="COG1238">
    <property type="taxonomic scope" value="Bacteria"/>
</dbReference>
<sequence>MVPPVPAERICLTLAAFSVLLSGKKGPGMLRRLYDWTIGLAQSPYAMWGLALVAFLESSVFPIPPDILMIPMIIAMPRKAFLIAGVALVSSVAGGMLGYYIGWGLFESIGRPVLEFYGKDAYFDEFAVRYNEWGAWMVLMAGVTPFPYKVITILSGSTGLNFGVFMISSIIARGLRFFVVAGLLWKFGEPIRDFIEKRLGLMFVLLVVLLLAGFYVVKFI</sequence>
<reference evidence="3 4" key="1">
    <citation type="journal article" date="2010" name="J. Bacteriol.">
        <title>Genome sequences of Pelagibaca bermudensis HTCC2601T and Maritimibacter alkaliphilus HTCC2654T, the type strains of two marine Roseobacter genera.</title>
        <authorList>
            <person name="Thrash J.C."/>
            <person name="Cho J.C."/>
            <person name="Ferriera S."/>
            <person name="Johnson J."/>
            <person name="Vergin K.L."/>
            <person name="Giovannoni S.J."/>
        </authorList>
    </citation>
    <scope>NUCLEOTIDE SEQUENCE [LARGE SCALE GENOMIC DNA]</scope>
    <source>
        <strain evidence="3 4">HTCC2654</strain>
    </source>
</reference>
<keyword evidence="4" id="KW-1185">Reference proteome</keyword>
<dbReference type="Proteomes" id="UP000002931">
    <property type="component" value="Unassembled WGS sequence"/>
</dbReference>
<keyword evidence="1" id="KW-0472">Membrane</keyword>
<dbReference type="HOGENOM" id="CLU_098634_1_0_5"/>
<keyword evidence="1" id="KW-1133">Transmembrane helix</keyword>
<dbReference type="AlphaFoldDB" id="A3VKD2"/>
<dbReference type="GO" id="GO:0005886">
    <property type="term" value="C:plasma membrane"/>
    <property type="evidence" value="ECO:0007669"/>
    <property type="project" value="TreeGrafter"/>
</dbReference>
<evidence type="ECO:0000259" key="2">
    <source>
        <dbReference type="Pfam" id="PF09335"/>
    </source>
</evidence>
<dbReference type="InterPro" id="IPR051311">
    <property type="entry name" value="DedA_domain"/>
</dbReference>
<feature type="transmembrane region" description="Helical" evidence="1">
    <location>
        <begin position="46"/>
        <end position="68"/>
    </location>
</feature>
<gene>
    <name evidence="3" type="ORF">RB2654_04486</name>
</gene>
<dbReference type="PANTHER" id="PTHR42709">
    <property type="entry name" value="ALKALINE PHOSPHATASE LIKE PROTEIN"/>
    <property type="match status" value="1"/>
</dbReference>
<dbReference type="PANTHER" id="PTHR42709:SF11">
    <property type="entry name" value="DEDA FAMILY PROTEIN"/>
    <property type="match status" value="1"/>
</dbReference>
<dbReference type="STRING" id="314271.RB2654_04486"/>
<feature type="transmembrane region" description="Helical" evidence="1">
    <location>
        <begin position="199"/>
        <end position="217"/>
    </location>
</feature>
<evidence type="ECO:0000313" key="3">
    <source>
        <dbReference type="EMBL" id="EAQ11256.1"/>
    </source>
</evidence>
<feature type="transmembrane region" description="Helical" evidence="1">
    <location>
        <begin position="163"/>
        <end position="187"/>
    </location>
</feature>
<keyword evidence="1" id="KW-0812">Transmembrane</keyword>
<comment type="caution">
    <text evidence="3">The sequence shown here is derived from an EMBL/GenBank/DDBJ whole genome shotgun (WGS) entry which is preliminary data.</text>
</comment>
<feature type="domain" description="VTT" evidence="2">
    <location>
        <begin position="64"/>
        <end position="183"/>
    </location>
</feature>
<accession>A3VKD2</accession>
<dbReference type="Pfam" id="PF09335">
    <property type="entry name" value="VTT_dom"/>
    <property type="match status" value="1"/>
</dbReference>
<proteinExistence type="predicted"/>
<feature type="transmembrane region" description="Helical" evidence="1">
    <location>
        <begin position="80"/>
        <end position="101"/>
    </location>
</feature>
<evidence type="ECO:0000256" key="1">
    <source>
        <dbReference type="SAM" id="Phobius"/>
    </source>
</evidence>
<dbReference type="EMBL" id="AAMT01000017">
    <property type="protein sequence ID" value="EAQ11256.1"/>
    <property type="molecule type" value="Genomic_DNA"/>
</dbReference>